<evidence type="ECO:0000313" key="1">
    <source>
        <dbReference type="EMBL" id="PPU96121.1"/>
    </source>
</evidence>
<accession>A0A2S7ESP9</accession>
<dbReference type="AlphaFoldDB" id="A0A2S7ESP9"/>
<sequence length="61" mass="6770">MTVLSSHRNTLRSVRCCTWKLSLPCSLKEFDIGGGVAPEQASLNQIVAEYLVITEILPKDH</sequence>
<protein>
    <submittedName>
        <fullName evidence="1">Uncharacterized protein</fullName>
    </submittedName>
</protein>
<evidence type="ECO:0000313" key="2">
    <source>
        <dbReference type="Proteomes" id="UP000238261"/>
    </source>
</evidence>
<dbReference type="EMBL" id="MDEG01000018">
    <property type="protein sequence ID" value="PPU96121.1"/>
    <property type="molecule type" value="Genomic_DNA"/>
</dbReference>
<organism evidence="1 2">
    <name type="scientific">Xanthomonas hyacinthi</name>
    <dbReference type="NCBI Taxonomy" id="56455"/>
    <lineage>
        <taxon>Bacteria</taxon>
        <taxon>Pseudomonadati</taxon>
        <taxon>Pseudomonadota</taxon>
        <taxon>Gammaproteobacteria</taxon>
        <taxon>Lysobacterales</taxon>
        <taxon>Lysobacteraceae</taxon>
        <taxon>Xanthomonas</taxon>
    </lineage>
</organism>
<gene>
    <name evidence="1" type="ORF">XhyaCFBP1156_16115</name>
</gene>
<comment type="caution">
    <text evidence="1">The sequence shown here is derived from an EMBL/GenBank/DDBJ whole genome shotgun (WGS) entry which is preliminary data.</text>
</comment>
<name>A0A2S7ESP9_9XANT</name>
<reference evidence="2" key="1">
    <citation type="submission" date="2016-08" db="EMBL/GenBank/DDBJ databases">
        <authorList>
            <person name="Merda D."/>
            <person name="Briand M."/>
            <person name="Taghouti G."/>
            <person name="Carrere S."/>
            <person name="Gouzy J."/>
            <person name="Portier P."/>
            <person name="Jacques M.-A."/>
            <person name="Fischer-Le Saux M."/>
        </authorList>
    </citation>
    <scope>NUCLEOTIDE SEQUENCE [LARGE SCALE GENOMIC DNA]</scope>
    <source>
        <strain evidence="2">CFBP1156</strain>
    </source>
</reference>
<keyword evidence="2" id="KW-1185">Reference proteome</keyword>
<proteinExistence type="predicted"/>
<dbReference type="Proteomes" id="UP000238261">
    <property type="component" value="Unassembled WGS sequence"/>
</dbReference>